<accession>A0A813DJL1</accession>
<sequence length="103" mass="10990">MIHNDHQGKPGPEEQALTHDTIQFSNKTHGKTPEAPPRASAGASIGYNNNNNNNNSNINNKAKPTTATTTTTLKPPAVRAGEHILIWYVSSKGLPRLSPVGAL</sequence>
<protein>
    <submittedName>
        <fullName evidence="2">Uncharacterized protein</fullName>
    </submittedName>
</protein>
<evidence type="ECO:0000313" key="3">
    <source>
        <dbReference type="Proteomes" id="UP000654075"/>
    </source>
</evidence>
<evidence type="ECO:0000256" key="1">
    <source>
        <dbReference type="SAM" id="MobiDB-lite"/>
    </source>
</evidence>
<feature type="region of interest" description="Disordered" evidence="1">
    <location>
        <begin position="1"/>
        <end position="75"/>
    </location>
</feature>
<organism evidence="2 3">
    <name type="scientific">Polarella glacialis</name>
    <name type="common">Dinoflagellate</name>
    <dbReference type="NCBI Taxonomy" id="89957"/>
    <lineage>
        <taxon>Eukaryota</taxon>
        <taxon>Sar</taxon>
        <taxon>Alveolata</taxon>
        <taxon>Dinophyceae</taxon>
        <taxon>Suessiales</taxon>
        <taxon>Suessiaceae</taxon>
        <taxon>Polarella</taxon>
    </lineage>
</organism>
<gene>
    <name evidence="2" type="ORF">PGLA1383_LOCUS5567</name>
</gene>
<dbReference type="Proteomes" id="UP000654075">
    <property type="component" value="Unassembled WGS sequence"/>
</dbReference>
<name>A0A813DJL1_POLGL</name>
<proteinExistence type="predicted"/>
<keyword evidence="3" id="KW-1185">Reference proteome</keyword>
<feature type="compositionally biased region" description="Basic and acidic residues" evidence="1">
    <location>
        <begin position="1"/>
        <end position="12"/>
    </location>
</feature>
<reference evidence="2" key="1">
    <citation type="submission" date="2021-02" db="EMBL/GenBank/DDBJ databases">
        <authorList>
            <person name="Dougan E. K."/>
            <person name="Rhodes N."/>
            <person name="Thang M."/>
            <person name="Chan C."/>
        </authorList>
    </citation>
    <scope>NUCLEOTIDE SEQUENCE</scope>
</reference>
<dbReference type="EMBL" id="CAJNNV010002185">
    <property type="protein sequence ID" value="CAE8586715.1"/>
    <property type="molecule type" value="Genomic_DNA"/>
</dbReference>
<feature type="compositionally biased region" description="Low complexity" evidence="1">
    <location>
        <begin position="48"/>
        <end position="75"/>
    </location>
</feature>
<evidence type="ECO:0000313" key="2">
    <source>
        <dbReference type="EMBL" id="CAE8586715.1"/>
    </source>
</evidence>
<dbReference type="AlphaFoldDB" id="A0A813DJL1"/>
<feature type="compositionally biased region" description="Polar residues" evidence="1">
    <location>
        <begin position="18"/>
        <end position="27"/>
    </location>
</feature>
<comment type="caution">
    <text evidence="2">The sequence shown here is derived from an EMBL/GenBank/DDBJ whole genome shotgun (WGS) entry which is preliminary data.</text>
</comment>